<dbReference type="GO" id="GO:0016787">
    <property type="term" value="F:hydrolase activity"/>
    <property type="evidence" value="ECO:0007669"/>
    <property type="project" value="UniProtKB-KW"/>
</dbReference>
<gene>
    <name evidence="1" type="ORF">GII30_16860</name>
</gene>
<reference evidence="1" key="1">
    <citation type="journal article" date="2021" name="Nat. Microbiol.">
        <title>Cocultivation of an ultrasmall environmental parasitic bacterium with lytic ability against bacteria associated with wastewater foams.</title>
        <authorList>
            <person name="Batinovic S."/>
            <person name="Rose J.J.A."/>
            <person name="Ratcliffe J."/>
            <person name="Seviour R.J."/>
            <person name="Petrovski S."/>
        </authorList>
    </citation>
    <scope>NUCLEOTIDE SEQUENCE</scope>
    <source>
        <strain evidence="1">CON44</strain>
    </source>
</reference>
<dbReference type="SUPFAM" id="SSF55811">
    <property type="entry name" value="Nudix"/>
    <property type="match status" value="1"/>
</dbReference>
<dbReference type="AlphaFoldDB" id="A0A857KPY2"/>
<accession>A0A857KPY2</accession>
<keyword evidence="1" id="KW-0378">Hydrolase</keyword>
<sequence length="227" mass="24405">MPGGTRRGRTTANRPKDVVPEPHLLSIVCVDVVALSFRRDDRRVVVGVHRRTSEPFTGRLVLPGVVVTSGERLRDAAGRALGKLGLGTPAALGQLRTFDEPARDPRGPSLSIAMWAVFDDTTARAAEHAEWFALGEVPELAFDHNGIVGTARELLAGALWRDTAFTRALTGPVFSATDAVAITEQLDGRPPHRANLNRDLAKNPDLTEAGTAPASGGRPPKLWKWTS</sequence>
<dbReference type="CDD" id="cd18873">
    <property type="entry name" value="NUDIX_NadM_like"/>
    <property type="match status" value="1"/>
</dbReference>
<dbReference type="EMBL" id="CP045810">
    <property type="protein sequence ID" value="QHN40591.1"/>
    <property type="molecule type" value="Genomic_DNA"/>
</dbReference>
<organism evidence="1">
    <name type="scientific">Gordonia amarae</name>
    <dbReference type="NCBI Taxonomy" id="36821"/>
    <lineage>
        <taxon>Bacteria</taxon>
        <taxon>Bacillati</taxon>
        <taxon>Actinomycetota</taxon>
        <taxon>Actinomycetes</taxon>
        <taxon>Mycobacteriales</taxon>
        <taxon>Gordoniaceae</taxon>
        <taxon>Gordonia</taxon>
    </lineage>
</organism>
<proteinExistence type="predicted"/>
<dbReference type="InterPro" id="IPR015797">
    <property type="entry name" value="NUDIX_hydrolase-like_dom_sf"/>
</dbReference>
<name>A0A857KPY2_9ACTN</name>
<protein>
    <submittedName>
        <fullName evidence="1">NUDIX hydrolase</fullName>
    </submittedName>
</protein>
<evidence type="ECO:0000313" key="1">
    <source>
        <dbReference type="EMBL" id="QHN40591.1"/>
    </source>
</evidence>
<dbReference type="Gene3D" id="3.90.79.10">
    <property type="entry name" value="Nucleoside Triphosphate Pyrophosphohydrolase"/>
    <property type="match status" value="1"/>
</dbReference>